<name>A0A8J3B2W7_9ACTN</name>
<evidence type="ECO:0000313" key="2">
    <source>
        <dbReference type="EMBL" id="GGJ91885.1"/>
    </source>
</evidence>
<dbReference type="RefSeq" id="WP_189170001.1">
    <property type="nucleotide sequence ID" value="NZ_BMQB01000004.1"/>
</dbReference>
<dbReference type="EMBL" id="BMQB01000004">
    <property type="protein sequence ID" value="GGJ91885.1"/>
    <property type="molecule type" value="Genomic_DNA"/>
</dbReference>
<reference evidence="2" key="2">
    <citation type="submission" date="2020-09" db="EMBL/GenBank/DDBJ databases">
        <authorList>
            <person name="Sun Q."/>
            <person name="Ohkuma M."/>
        </authorList>
    </citation>
    <scope>NUCLEOTIDE SEQUENCE</scope>
    <source>
        <strain evidence="2">JCM 3090</strain>
    </source>
</reference>
<sequence length="201" mass="21625">MVFARRIAASAVAAAAAAVGTVAVAAPAAAADPAGWTRFDPGSNRALAARKECFKNLAIQHERSGQYLTVDTSGTSDRRNLLRATGSAPAKNELFELCVLGGGDDGVQVYLRSQRVRKFIQVEKYAGRLHGLLRARADALSASTDMEATTPGGDKPVFSLRSTYVDRWVTVERNYPGADDEVVRAGRTEPASGERFVLWKR</sequence>
<dbReference type="Proteomes" id="UP000649739">
    <property type="component" value="Unassembled WGS sequence"/>
</dbReference>
<keyword evidence="1" id="KW-0732">Signal</keyword>
<keyword evidence="3" id="KW-1185">Reference proteome</keyword>
<dbReference type="InterPro" id="IPR008999">
    <property type="entry name" value="Actin-crosslinking"/>
</dbReference>
<evidence type="ECO:0000313" key="3">
    <source>
        <dbReference type="Proteomes" id="UP000649739"/>
    </source>
</evidence>
<organism evidence="2 3">
    <name type="scientific">Pilimelia anulata</name>
    <dbReference type="NCBI Taxonomy" id="53371"/>
    <lineage>
        <taxon>Bacteria</taxon>
        <taxon>Bacillati</taxon>
        <taxon>Actinomycetota</taxon>
        <taxon>Actinomycetes</taxon>
        <taxon>Micromonosporales</taxon>
        <taxon>Micromonosporaceae</taxon>
        <taxon>Pilimelia</taxon>
    </lineage>
</organism>
<proteinExistence type="predicted"/>
<feature type="signal peptide" evidence="1">
    <location>
        <begin position="1"/>
        <end position="25"/>
    </location>
</feature>
<dbReference type="AlphaFoldDB" id="A0A8J3B2W7"/>
<dbReference type="SUPFAM" id="SSF50405">
    <property type="entry name" value="Actin-crosslinking proteins"/>
    <property type="match status" value="1"/>
</dbReference>
<protein>
    <submittedName>
        <fullName evidence="2">Uncharacterized protein</fullName>
    </submittedName>
</protein>
<dbReference type="Gene3D" id="2.80.10.50">
    <property type="match status" value="1"/>
</dbReference>
<gene>
    <name evidence="2" type="ORF">GCM10010123_22110</name>
</gene>
<reference evidence="2" key="1">
    <citation type="journal article" date="2014" name="Int. J. Syst. Evol. Microbiol.">
        <title>Complete genome sequence of Corynebacterium casei LMG S-19264T (=DSM 44701T), isolated from a smear-ripened cheese.</title>
        <authorList>
            <consortium name="US DOE Joint Genome Institute (JGI-PGF)"/>
            <person name="Walter F."/>
            <person name="Albersmeier A."/>
            <person name="Kalinowski J."/>
            <person name="Ruckert C."/>
        </authorList>
    </citation>
    <scope>NUCLEOTIDE SEQUENCE</scope>
    <source>
        <strain evidence="2">JCM 3090</strain>
    </source>
</reference>
<accession>A0A8J3B2W7</accession>
<dbReference type="PROSITE" id="PS51318">
    <property type="entry name" value="TAT"/>
    <property type="match status" value="1"/>
</dbReference>
<evidence type="ECO:0000256" key="1">
    <source>
        <dbReference type="SAM" id="SignalP"/>
    </source>
</evidence>
<dbReference type="InterPro" id="IPR006311">
    <property type="entry name" value="TAT_signal"/>
</dbReference>
<feature type="chain" id="PRO_5035298546" evidence="1">
    <location>
        <begin position="26"/>
        <end position="201"/>
    </location>
</feature>
<dbReference type="CDD" id="cd00257">
    <property type="entry name" value="beta-trefoil_FSCN-like"/>
    <property type="match status" value="1"/>
</dbReference>
<comment type="caution">
    <text evidence="2">The sequence shown here is derived from an EMBL/GenBank/DDBJ whole genome shotgun (WGS) entry which is preliminary data.</text>
</comment>